<dbReference type="EMBL" id="BSFE01000005">
    <property type="protein sequence ID" value="GLK52623.1"/>
    <property type="molecule type" value="Genomic_DNA"/>
</dbReference>
<dbReference type="Proteomes" id="UP001143486">
    <property type="component" value="Unassembled WGS sequence"/>
</dbReference>
<reference evidence="1" key="1">
    <citation type="journal article" date="2014" name="Int. J. Syst. Evol. Microbiol.">
        <title>Complete genome sequence of Corynebacterium casei LMG S-19264T (=DSM 44701T), isolated from a smear-ripened cheese.</title>
        <authorList>
            <consortium name="US DOE Joint Genome Institute (JGI-PGF)"/>
            <person name="Walter F."/>
            <person name="Albersmeier A."/>
            <person name="Kalinowski J."/>
            <person name="Ruckert C."/>
        </authorList>
    </citation>
    <scope>NUCLEOTIDE SEQUENCE</scope>
    <source>
        <strain evidence="1">VKM B-1513</strain>
    </source>
</reference>
<keyword evidence="2" id="KW-1185">Reference proteome</keyword>
<reference evidence="1" key="2">
    <citation type="submission" date="2023-01" db="EMBL/GenBank/DDBJ databases">
        <authorList>
            <person name="Sun Q."/>
            <person name="Evtushenko L."/>
        </authorList>
    </citation>
    <scope>NUCLEOTIDE SEQUENCE</scope>
    <source>
        <strain evidence="1">VKM B-1513</strain>
    </source>
</reference>
<protein>
    <submittedName>
        <fullName evidence="1">Uncharacterized protein</fullName>
    </submittedName>
</protein>
<dbReference type="AlphaFoldDB" id="A0A9W6ILR6"/>
<gene>
    <name evidence="1" type="ORF">GCM10017621_21310</name>
</gene>
<evidence type="ECO:0000313" key="2">
    <source>
        <dbReference type="Proteomes" id="UP001143486"/>
    </source>
</evidence>
<evidence type="ECO:0000313" key="1">
    <source>
        <dbReference type="EMBL" id="GLK52623.1"/>
    </source>
</evidence>
<comment type="caution">
    <text evidence="1">The sequence shown here is derived from an EMBL/GenBank/DDBJ whole genome shotgun (WGS) entry which is preliminary data.</text>
</comment>
<name>A0A9W6ILR6_9PROT</name>
<sequence length="152" mass="16554">MAIKKTVSPMPHNIALLGQLEAALFDALDEAEAAGLGTEAGRDAFRRAMASLDTTVESRTEHLYAPLASDPLTRDYVSHLDGQLNGLTTRIDVLRAHIELGLETGSREIARLDASLSRLARQLKVRFSRESALIPVYFGWCDRHPGDALASA</sequence>
<accession>A0A9W6ILR6</accession>
<organism evidence="1 2">
    <name type="scientific">Maricaulis virginensis</name>
    <dbReference type="NCBI Taxonomy" id="144022"/>
    <lineage>
        <taxon>Bacteria</taxon>
        <taxon>Pseudomonadati</taxon>
        <taxon>Pseudomonadota</taxon>
        <taxon>Alphaproteobacteria</taxon>
        <taxon>Maricaulales</taxon>
        <taxon>Maricaulaceae</taxon>
        <taxon>Maricaulis</taxon>
    </lineage>
</organism>
<proteinExistence type="predicted"/>